<feature type="chain" id="PRO_5047091936" evidence="1">
    <location>
        <begin position="23"/>
        <end position="162"/>
    </location>
</feature>
<organism evidence="3 4">
    <name type="scientific">Serpens gallinarum</name>
    <dbReference type="NCBI Taxonomy" id="2763075"/>
    <lineage>
        <taxon>Bacteria</taxon>
        <taxon>Pseudomonadati</taxon>
        <taxon>Pseudomonadota</taxon>
        <taxon>Gammaproteobacteria</taxon>
        <taxon>Pseudomonadales</taxon>
        <taxon>Pseudomonadaceae</taxon>
        <taxon>Pseudomonas</taxon>
    </lineage>
</organism>
<dbReference type="InterPro" id="IPR018637">
    <property type="entry name" value="DUF2059"/>
</dbReference>
<sequence>MVRLNVLMATVVLTLAAAPVVADTASHAAQVEQFLKLARADRMSVPVHAQVQQMFAQRFAQAKAPADKQAVLERYQAKADALLEGAVGWETLKPDMIKLYGQHFSERELKELNAFYQSALGRKVLDTMPELTAQSAQLAQARLESVVPEVNKLLEEMGKELK</sequence>
<feature type="domain" description="DUF2059" evidence="2">
    <location>
        <begin position="91"/>
        <end position="149"/>
    </location>
</feature>
<name>A0ABR8TQ31_9PSED</name>
<comment type="caution">
    <text evidence="3">The sequence shown here is derived from an EMBL/GenBank/DDBJ whole genome shotgun (WGS) entry which is preliminary data.</text>
</comment>
<gene>
    <name evidence="3" type="ORF">H9642_11880</name>
</gene>
<protein>
    <submittedName>
        <fullName evidence="3">DUF2059 domain-containing protein</fullName>
    </submittedName>
</protein>
<evidence type="ECO:0000313" key="3">
    <source>
        <dbReference type="EMBL" id="MBD7977887.1"/>
    </source>
</evidence>
<reference evidence="3 4" key="1">
    <citation type="submission" date="2020-08" db="EMBL/GenBank/DDBJ databases">
        <title>A Genomic Blueprint of the Chicken Gut Microbiome.</title>
        <authorList>
            <person name="Gilroy R."/>
            <person name="Ravi A."/>
            <person name="Getino M."/>
            <person name="Pursley I."/>
            <person name="Horton D.L."/>
            <person name="Alikhan N.-F."/>
            <person name="Baker D."/>
            <person name="Gharbi K."/>
            <person name="Hall N."/>
            <person name="Watson M."/>
            <person name="Adriaenssens E.M."/>
            <person name="Foster-Nyarko E."/>
            <person name="Jarju S."/>
            <person name="Secka A."/>
            <person name="Antonio M."/>
            <person name="Oren A."/>
            <person name="Chaudhuri R."/>
            <person name="La Ragione R.M."/>
            <person name="Hildebrand F."/>
            <person name="Pallen M.J."/>
        </authorList>
    </citation>
    <scope>NUCLEOTIDE SEQUENCE [LARGE SCALE GENOMIC DNA]</scope>
    <source>
        <strain evidence="3 4">Sa2CUA2</strain>
    </source>
</reference>
<dbReference type="EMBL" id="JACSQG010000006">
    <property type="protein sequence ID" value="MBD7977887.1"/>
    <property type="molecule type" value="Genomic_DNA"/>
</dbReference>
<dbReference type="Pfam" id="PF09832">
    <property type="entry name" value="DUF2059"/>
    <property type="match status" value="1"/>
</dbReference>
<evidence type="ECO:0000256" key="1">
    <source>
        <dbReference type="SAM" id="SignalP"/>
    </source>
</evidence>
<evidence type="ECO:0000313" key="4">
    <source>
        <dbReference type="Proteomes" id="UP000611945"/>
    </source>
</evidence>
<keyword evidence="1" id="KW-0732">Signal</keyword>
<dbReference type="Proteomes" id="UP000611945">
    <property type="component" value="Unassembled WGS sequence"/>
</dbReference>
<dbReference type="RefSeq" id="WP_251836667.1">
    <property type="nucleotide sequence ID" value="NZ_JACSQG010000006.1"/>
</dbReference>
<keyword evidence="4" id="KW-1185">Reference proteome</keyword>
<proteinExistence type="predicted"/>
<accession>A0ABR8TQ31</accession>
<feature type="signal peptide" evidence="1">
    <location>
        <begin position="1"/>
        <end position="22"/>
    </location>
</feature>
<evidence type="ECO:0000259" key="2">
    <source>
        <dbReference type="Pfam" id="PF09832"/>
    </source>
</evidence>